<dbReference type="Proteomes" id="UP000492821">
    <property type="component" value="Unassembled WGS sequence"/>
</dbReference>
<keyword evidence="2" id="KW-1185">Reference proteome</keyword>
<protein>
    <submittedName>
        <fullName evidence="3">GOLD domain-containing protein</fullName>
    </submittedName>
</protein>
<reference evidence="2" key="1">
    <citation type="journal article" date="2013" name="Genetics">
        <title>The draft genome and transcriptome of Panagrellus redivivus are shaped by the harsh demands of a free-living lifestyle.</title>
        <authorList>
            <person name="Srinivasan J."/>
            <person name="Dillman A.R."/>
            <person name="Macchietto M.G."/>
            <person name="Heikkinen L."/>
            <person name="Lakso M."/>
            <person name="Fracchia K.M."/>
            <person name="Antoshechkin I."/>
            <person name="Mortazavi A."/>
            <person name="Wong G."/>
            <person name="Sternberg P.W."/>
        </authorList>
    </citation>
    <scope>NUCLEOTIDE SEQUENCE [LARGE SCALE GENOMIC DNA]</scope>
    <source>
        <strain evidence="2">MT8872</strain>
    </source>
</reference>
<evidence type="ECO:0000313" key="2">
    <source>
        <dbReference type="Proteomes" id="UP000492821"/>
    </source>
</evidence>
<keyword evidence="1" id="KW-1133">Transmembrane helix</keyword>
<name>A0A7E4URK2_PANRE</name>
<keyword evidence="1" id="KW-0812">Transmembrane</keyword>
<proteinExistence type="predicted"/>
<keyword evidence="1" id="KW-0472">Membrane</keyword>
<evidence type="ECO:0000313" key="3">
    <source>
        <dbReference type="WBParaSite" id="Pan_g1202.t1"/>
    </source>
</evidence>
<organism evidence="2 3">
    <name type="scientific">Panagrellus redivivus</name>
    <name type="common">Microworm</name>
    <dbReference type="NCBI Taxonomy" id="6233"/>
    <lineage>
        <taxon>Eukaryota</taxon>
        <taxon>Metazoa</taxon>
        <taxon>Ecdysozoa</taxon>
        <taxon>Nematoda</taxon>
        <taxon>Chromadorea</taxon>
        <taxon>Rhabditida</taxon>
        <taxon>Tylenchina</taxon>
        <taxon>Panagrolaimomorpha</taxon>
        <taxon>Panagrolaimoidea</taxon>
        <taxon>Panagrolaimidae</taxon>
        <taxon>Panagrellus</taxon>
    </lineage>
</organism>
<reference evidence="3" key="2">
    <citation type="submission" date="2020-10" db="UniProtKB">
        <authorList>
            <consortium name="WormBaseParasite"/>
        </authorList>
    </citation>
    <scope>IDENTIFICATION</scope>
</reference>
<dbReference type="WBParaSite" id="Pan_g1202.t1">
    <property type="protein sequence ID" value="Pan_g1202.t1"/>
    <property type="gene ID" value="Pan_g1202"/>
</dbReference>
<feature type="transmembrane region" description="Helical" evidence="1">
    <location>
        <begin position="56"/>
        <end position="77"/>
    </location>
</feature>
<evidence type="ECO:0000256" key="1">
    <source>
        <dbReference type="SAM" id="Phobius"/>
    </source>
</evidence>
<sequence length="90" mass="10603">MRTHHQDAIEYWRQQFAESSSPPETIHPLTQTSFFRASDTLTTAEHNVKATLDASWIILFWVSICFNIFLSIFVILFSQRLRSKEYHELA</sequence>
<dbReference type="AlphaFoldDB" id="A0A7E4URK2"/>
<accession>A0A7E4URK2</accession>